<feature type="domain" description="Fimbrial-type adhesion" evidence="2">
    <location>
        <begin position="28"/>
        <end position="171"/>
    </location>
</feature>
<evidence type="ECO:0000313" key="4">
    <source>
        <dbReference type="Proteomes" id="UP000037393"/>
    </source>
</evidence>
<reference evidence="3 4" key="1">
    <citation type="journal article" date="2015" name="Appl. Environ. Microbiol.">
        <title>The Enterobacterium Trabulsiella odontotermitis Presents Novel Adaptations Related to Its Association with Fungus-Growing Termites.</title>
        <authorList>
            <person name="Sapountzis P."/>
            <person name="Gruntjes T."/>
            <person name="Otani S."/>
            <person name="Estevez J."/>
            <person name="da Costa R.R."/>
            <person name="Plunkett G.3rd."/>
            <person name="Perna N.T."/>
            <person name="Poulsen M."/>
        </authorList>
    </citation>
    <scope>NUCLEOTIDE SEQUENCE [LARGE SCALE GENOMIC DNA]</scope>
    <source>
        <strain evidence="3 4">12</strain>
    </source>
</reference>
<name>A0A0L0H2C4_9ENTR</name>
<evidence type="ECO:0000256" key="1">
    <source>
        <dbReference type="SAM" id="SignalP"/>
    </source>
</evidence>
<dbReference type="GO" id="GO:0043709">
    <property type="term" value="P:cell adhesion involved in single-species biofilm formation"/>
    <property type="evidence" value="ECO:0007669"/>
    <property type="project" value="TreeGrafter"/>
</dbReference>
<dbReference type="RefSeq" id="WP_049855721.1">
    <property type="nucleotide sequence ID" value="NZ_JNGI01000011.1"/>
</dbReference>
<organism evidence="3 4">
    <name type="scientific">Trabulsiella odontotermitis</name>
    <dbReference type="NCBI Taxonomy" id="379893"/>
    <lineage>
        <taxon>Bacteria</taxon>
        <taxon>Pseudomonadati</taxon>
        <taxon>Pseudomonadota</taxon>
        <taxon>Gammaproteobacteria</taxon>
        <taxon>Enterobacterales</taxon>
        <taxon>Enterobacteriaceae</taxon>
        <taxon>Trabulsiella</taxon>
    </lineage>
</organism>
<dbReference type="Gene3D" id="2.60.40.1090">
    <property type="entry name" value="Fimbrial-type adhesion domain"/>
    <property type="match status" value="1"/>
</dbReference>
<dbReference type="InterPro" id="IPR036937">
    <property type="entry name" value="Adhesion_dom_fimbrial_sf"/>
</dbReference>
<evidence type="ECO:0000259" key="2">
    <source>
        <dbReference type="Pfam" id="PF00419"/>
    </source>
</evidence>
<keyword evidence="1" id="KW-0732">Signal</keyword>
<keyword evidence="4" id="KW-1185">Reference proteome</keyword>
<dbReference type="EMBL" id="JNGI01000011">
    <property type="protein sequence ID" value="KNC95585.1"/>
    <property type="molecule type" value="Genomic_DNA"/>
</dbReference>
<dbReference type="PANTHER" id="PTHR33420:SF27">
    <property type="entry name" value="PROTEIN FIMG"/>
    <property type="match status" value="1"/>
</dbReference>
<dbReference type="GO" id="GO:0009289">
    <property type="term" value="C:pilus"/>
    <property type="evidence" value="ECO:0007669"/>
    <property type="project" value="InterPro"/>
</dbReference>
<dbReference type="InterPro" id="IPR000259">
    <property type="entry name" value="Adhesion_dom_fimbrial"/>
</dbReference>
<dbReference type="OrthoDB" id="6495165at2"/>
<dbReference type="PANTHER" id="PTHR33420">
    <property type="entry name" value="FIMBRIAL SUBUNIT ELFA-RELATED"/>
    <property type="match status" value="1"/>
</dbReference>
<dbReference type="SUPFAM" id="SSF49401">
    <property type="entry name" value="Bacterial adhesins"/>
    <property type="match status" value="1"/>
</dbReference>
<dbReference type="InterPro" id="IPR008966">
    <property type="entry name" value="Adhesion_dom_sf"/>
</dbReference>
<protein>
    <submittedName>
        <fullName evidence="3">Fimbrial protein</fullName>
    </submittedName>
</protein>
<feature type="chain" id="PRO_5005539601" evidence="1">
    <location>
        <begin position="22"/>
        <end position="172"/>
    </location>
</feature>
<accession>A0A0L0H2C4</accession>
<evidence type="ECO:0000313" key="3">
    <source>
        <dbReference type="EMBL" id="KNC95585.1"/>
    </source>
</evidence>
<feature type="signal peptide" evidence="1">
    <location>
        <begin position="1"/>
        <end position="21"/>
    </location>
</feature>
<dbReference type="PATRIC" id="fig|379893.4.peg.118"/>
<dbReference type="Proteomes" id="UP000037393">
    <property type="component" value="Unassembled WGS sequence"/>
</dbReference>
<proteinExistence type="predicted"/>
<comment type="caution">
    <text evidence="3">The sequence shown here is derived from an EMBL/GenBank/DDBJ whole genome shotgun (WGS) entry which is preliminary data.</text>
</comment>
<dbReference type="Pfam" id="PF00419">
    <property type="entry name" value="Fimbrial"/>
    <property type="match status" value="1"/>
</dbReference>
<sequence>MKKRFAVMLLAMTTLSGELCAGDPVALNIRGKIVAAPCQVSSDSVAKTVNLTGAQGVRAASMSTPGSATDWVPFDFTIERCPAGTVKATMLLSGEADSAGPEDLYQNTGSAGNIAIQLQTLEGQPLGNNKSLSGTIVNNGYQYHLRARAYSPQGNVTPGTINAVVTMTFTWQ</sequence>
<gene>
    <name evidence="3" type="ORF">GM31_00570</name>
</gene>
<dbReference type="InterPro" id="IPR050263">
    <property type="entry name" value="Bact_Fimbrial_Adh_Pro"/>
</dbReference>
<dbReference type="AlphaFoldDB" id="A0A0L0H2C4"/>